<dbReference type="eggNOG" id="COG0120">
    <property type="taxonomic scope" value="Bacteria"/>
</dbReference>
<dbReference type="PANTHER" id="PTHR43748">
    <property type="entry name" value="RIBOSE-5-PHOSPHATE ISOMERASE 3, CHLOROPLASTIC-RELATED"/>
    <property type="match status" value="1"/>
</dbReference>
<dbReference type="EC" id="5.3.1.6" evidence="3"/>
<comment type="pathway">
    <text evidence="3">Carbohydrate degradation; pentose phosphate pathway; D-ribose 5-phosphate from D-ribulose 5-phosphate (non-oxidative stage): step 1/1.</text>
</comment>
<dbReference type="Proteomes" id="UP000004080">
    <property type="component" value="Unassembled WGS sequence"/>
</dbReference>
<feature type="binding site" evidence="3">
    <location>
        <position position="120"/>
    </location>
    <ligand>
        <name>substrate</name>
    </ligand>
</feature>
<evidence type="ECO:0000256" key="3">
    <source>
        <dbReference type="HAMAP-Rule" id="MF_00170"/>
    </source>
</evidence>
<dbReference type="CDD" id="cd01398">
    <property type="entry name" value="RPI_A"/>
    <property type="match status" value="1"/>
</dbReference>
<feature type="binding site" evidence="3">
    <location>
        <begin position="80"/>
        <end position="83"/>
    </location>
    <ligand>
        <name>substrate</name>
    </ligand>
</feature>
<dbReference type="Gene3D" id="3.30.70.260">
    <property type="match status" value="1"/>
</dbReference>
<reference evidence="4 5" key="1">
    <citation type="journal article" date="2012" name="J. Bacteriol.">
        <title>Genome of Bacillus macauensis ZFHKF-1, a Long-Chain-Forming Bacterium.</title>
        <authorList>
            <person name="Cai L."/>
            <person name="Zhang T."/>
        </authorList>
    </citation>
    <scope>NUCLEOTIDE SEQUENCE [LARGE SCALE GENOMIC DNA]</scope>
    <source>
        <strain evidence="4 5">ZFHKF-1</strain>
    </source>
</reference>
<evidence type="ECO:0000313" key="5">
    <source>
        <dbReference type="Proteomes" id="UP000004080"/>
    </source>
</evidence>
<dbReference type="EMBL" id="AKKV01000021">
    <property type="protein sequence ID" value="EIT86383.1"/>
    <property type="molecule type" value="Genomic_DNA"/>
</dbReference>
<dbReference type="InterPro" id="IPR004788">
    <property type="entry name" value="Ribose5P_isomerase_type_A"/>
</dbReference>
<organism evidence="4 5">
    <name type="scientific">Fictibacillus macauensis ZFHKF-1</name>
    <dbReference type="NCBI Taxonomy" id="1196324"/>
    <lineage>
        <taxon>Bacteria</taxon>
        <taxon>Bacillati</taxon>
        <taxon>Bacillota</taxon>
        <taxon>Bacilli</taxon>
        <taxon>Bacillales</taxon>
        <taxon>Fictibacillaceae</taxon>
        <taxon>Fictibacillus</taxon>
    </lineage>
</organism>
<dbReference type="HAMAP" id="MF_00170">
    <property type="entry name" value="Rib_5P_isom_A"/>
    <property type="match status" value="1"/>
</dbReference>
<evidence type="ECO:0000256" key="1">
    <source>
        <dbReference type="ARBA" id="ARBA00001713"/>
    </source>
</evidence>
<proteinExistence type="inferred from homology"/>
<gene>
    <name evidence="3" type="primary">rpiA</name>
    <name evidence="4" type="ORF">A374_05446</name>
</gene>
<name>I8UHS6_9BACL</name>
<feature type="binding site" evidence="3">
    <location>
        <begin position="93"/>
        <end position="96"/>
    </location>
    <ligand>
        <name>substrate</name>
    </ligand>
</feature>
<dbReference type="OrthoDB" id="5870696at2"/>
<dbReference type="GO" id="GO:0009052">
    <property type="term" value="P:pentose-phosphate shunt, non-oxidative branch"/>
    <property type="evidence" value="ECO:0007669"/>
    <property type="project" value="UniProtKB-UniRule"/>
</dbReference>
<dbReference type="InterPro" id="IPR050262">
    <property type="entry name" value="Ribose-5P_isomerase"/>
</dbReference>
<evidence type="ECO:0000256" key="2">
    <source>
        <dbReference type="ARBA" id="ARBA00023235"/>
    </source>
</evidence>
<comment type="subunit">
    <text evidence="3">Homodimer.</text>
</comment>
<dbReference type="NCBIfam" id="TIGR00021">
    <property type="entry name" value="rpiA"/>
    <property type="match status" value="1"/>
</dbReference>
<keyword evidence="2 3" id="KW-0413">Isomerase</keyword>
<keyword evidence="5" id="KW-1185">Reference proteome</keyword>
<comment type="caution">
    <text evidence="4">The sequence shown here is derived from an EMBL/GenBank/DDBJ whole genome shotgun (WGS) entry which is preliminary data.</text>
</comment>
<dbReference type="NCBIfam" id="NF001924">
    <property type="entry name" value="PRK00702.1"/>
    <property type="match status" value="1"/>
</dbReference>
<dbReference type="Gene3D" id="3.40.50.1360">
    <property type="match status" value="1"/>
</dbReference>
<protein>
    <recommendedName>
        <fullName evidence="3">Ribose-5-phosphate isomerase A</fullName>
        <ecNumber evidence="3">5.3.1.6</ecNumber>
    </recommendedName>
    <alternativeName>
        <fullName evidence="3">Phosphoriboisomerase A</fullName>
        <shortName evidence="3">PRI</shortName>
    </alternativeName>
</protein>
<dbReference type="InterPro" id="IPR020672">
    <property type="entry name" value="Ribose5P_isomerase_typA_subgr"/>
</dbReference>
<dbReference type="AlphaFoldDB" id="I8UHS6"/>
<dbReference type="PANTHER" id="PTHR43748:SF3">
    <property type="entry name" value="RIBOSE-5-PHOSPHATE ISOMERASE 3, CHLOROPLASTIC-RELATED"/>
    <property type="match status" value="1"/>
</dbReference>
<feature type="binding site" evidence="3">
    <location>
        <begin position="25"/>
        <end position="28"/>
    </location>
    <ligand>
        <name>substrate</name>
    </ligand>
</feature>
<dbReference type="GO" id="GO:0004751">
    <property type="term" value="F:ribose-5-phosphate isomerase activity"/>
    <property type="evidence" value="ECO:0007669"/>
    <property type="project" value="UniProtKB-UniRule"/>
</dbReference>
<dbReference type="InterPro" id="IPR037171">
    <property type="entry name" value="NagB/RpiA_transferase-like"/>
</dbReference>
<feature type="active site" description="Proton acceptor" evidence="3">
    <location>
        <position position="102"/>
    </location>
</feature>
<dbReference type="FunFam" id="3.40.50.1360:FF:000001">
    <property type="entry name" value="Ribose-5-phosphate isomerase A"/>
    <property type="match status" value="1"/>
</dbReference>
<sequence length="221" mass="23973">MNEKQLAGERASDYIKDGMVVGLGTGSTAYYMLKALAQRVQEGLSIKGVATSQATTDLANKWGIPLVSIDDVSHIDVTIDGADEVDDHLNGIKGGGGALLYEKVVAKASKEVIWIVDAKKKVKTLGAFPLPIEVLPFGASHSIALFEQKGLQPQLRRSDEEIFITDSGHYIVDIQLPQDENVEAFAAWLDTLTGVIEHGLFLNMAHTLIVGEGDQVRIYKK</sequence>
<accession>I8UHS6</accession>
<dbReference type="SUPFAM" id="SSF100950">
    <property type="entry name" value="NagB/RpiA/CoA transferase-like"/>
    <property type="match status" value="1"/>
</dbReference>
<comment type="catalytic activity">
    <reaction evidence="1 3">
        <text>aldehydo-D-ribose 5-phosphate = D-ribulose 5-phosphate</text>
        <dbReference type="Rhea" id="RHEA:14657"/>
        <dbReference type="ChEBI" id="CHEBI:58121"/>
        <dbReference type="ChEBI" id="CHEBI:58273"/>
        <dbReference type="EC" id="5.3.1.6"/>
    </reaction>
</comment>
<dbReference type="Pfam" id="PF06026">
    <property type="entry name" value="Rib_5-P_isom_A"/>
    <property type="match status" value="1"/>
</dbReference>
<evidence type="ECO:0000313" key="4">
    <source>
        <dbReference type="EMBL" id="EIT86383.1"/>
    </source>
</evidence>
<comment type="function">
    <text evidence="3">Catalyzes the reversible conversion of ribose-5-phosphate to ribulose 5-phosphate.</text>
</comment>
<dbReference type="UniPathway" id="UPA00115">
    <property type="reaction ID" value="UER00412"/>
</dbReference>
<dbReference type="PATRIC" id="fig|1196324.3.peg.1107"/>
<dbReference type="SUPFAM" id="SSF75445">
    <property type="entry name" value="D-ribose-5-phosphate isomerase (RpiA), lid domain"/>
    <property type="match status" value="1"/>
</dbReference>
<dbReference type="STRING" id="1196324.A374_05446"/>
<comment type="similarity">
    <text evidence="3">Belongs to the ribose 5-phosphate isomerase family.</text>
</comment>
<dbReference type="RefSeq" id="WP_007201188.1">
    <property type="nucleotide sequence ID" value="NZ_AKKV01000021.1"/>
</dbReference>